<dbReference type="EMBL" id="AE009952">
    <property type="protein sequence ID" value="AAM85107.1"/>
    <property type="molecule type" value="Genomic_DNA"/>
</dbReference>
<evidence type="ECO:0000313" key="2">
    <source>
        <dbReference type="Proteomes" id="UP000002490"/>
    </source>
</evidence>
<dbReference type="Proteomes" id="UP000002490">
    <property type="component" value="Chromosome"/>
</dbReference>
<protein>
    <submittedName>
        <fullName evidence="1">Uncharacterized protein</fullName>
    </submittedName>
</protein>
<dbReference type="AlphaFoldDB" id="Q8CLE3"/>
<dbReference type="HOGENOM" id="CLU_2721435_0_0_6"/>
<accession>Q8CLE3</accession>
<reference evidence="1 2" key="1">
    <citation type="journal article" date="2002" name="J. Bacteriol.">
        <title>Genome sequence of Yersinia pestis KIM.</title>
        <authorList>
            <person name="Deng W."/>
            <person name="Burland V."/>
            <person name="Plunkett G.III."/>
            <person name="Boutin A."/>
            <person name="Mayhew G.F."/>
            <person name="Liss P."/>
            <person name="Perna N.T."/>
            <person name="Rose D.J."/>
            <person name="Mau B."/>
            <person name="Zhou S."/>
            <person name="Schwartz D.C."/>
            <person name="Fetherston J.D."/>
            <person name="Lindler L.E."/>
            <person name="Brubaker R.R."/>
            <person name="Plana G.V."/>
            <person name="Straley S.C."/>
            <person name="McDonough K.A."/>
            <person name="Nilles M.L."/>
            <person name="Matson J.S."/>
            <person name="Blattner F.R."/>
            <person name="Perry R.D."/>
        </authorList>
    </citation>
    <scope>NUCLEOTIDE SEQUENCE [LARGE SCALE GENOMIC DNA]</scope>
    <source>
        <strain evidence="2">KIM10+ / Biovar Mediaevalis</strain>
    </source>
</reference>
<dbReference type="DNASU" id="1146483"/>
<evidence type="ECO:0000313" key="1">
    <source>
        <dbReference type="EMBL" id="AAM85107.1"/>
    </source>
</evidence>
<sequence>MLPIQNGIAQNSTVAQEHRACTITQLCLVAFFQKDPLLGVLHHPHGDVKVVLQCAHEPFGVARFTNQMGRGG</sequence>
<name>Q8CLE3_YERPE</name>
<organism evidence="1 2">
    <name type="scientific">Yersinia pestis</name>
    <dbReference type="NCBI Taxonomy" id="632"/>
    <lineage>
        <taxon>Bacteria</taxon>
        <taxon>Pseudomonadati</taxon>
        <taxon>Pseudomonadota</taxon>
        <taxon>Gammaproteobacteria</taxon>
        <taxon>Enterobacterales</taxon>
        <taxon>Yersiniaceae</taxon>
        <taxon>Yersinia</taxon>
    </lineage>
</organism>
<proteinExistence type="predicted"/>
<dbReference type="KEGG" id="ypk:y1535"/>
<gene>
    <name evidence="1" type="ordered locus">y1535</name>
</gene>